<dbReference type="InterPro" id="IPR015854">
    <property type="entry name" value="ABC_transpr_LolD-like"/>
</dbReference>
<dbReference type="AlphaFoldDB" id="A0A229UQN5"/>
<evidence type="ECO:0000259" key="5">
    <source>
        <dbReference type="PROSITE" id="PS50893"/>
    </source>
</evidence>
<dbReference type="PANTHER" id="PTHR24220">
    <property type="entry name" value="IMPORT ATP-BINDING PROTEIN"/>
    <property type="match status" value="1"/>
</dbReference>
<evidence type="ECO:0000256" key="4">
    <source>
        <dbReference type="SAM" id="MobiDB-lite"/>
    </source>
</evidence>
<gene>
    <name evidence="6" type="ORF">CF651_16380</name>
</gene>
<dbReference type="GO" id="GO:0005886">
    <property type="term" value="C:plasma membrane"/>
    <property type="evidence" value="ECO:0007669"/>
    <property type="project" value="TreeGrafter"/>
</dbReference>
<sequence length="251" mass="27417">MIEIRQVQKSFRVGGSRLPILQIPEWSVGQGERIALIGPSGSGKSTLLHLLGGVIAADSGQITVGGHALHTYSEAQRDRFRAEQVGYIFQDFHLISSLTARQNVELVLPAGWSRKERATQLQAWFHRVGLGDRQHHLPSQLSRGQQQRVAIIRALIHRPPFILADEPTGSLDWEAAGAIMQLLLSLCEEEGLTLLTVTHDLHLADLYPVKVHMSEMNALMHRETQDPAGKAGSNDSGQGGEPNAAAPFVVA</sequence>
<dbReference type="CDD" id="cd03255">
    <property type="entry name" value="ABC_MJ0796_LolCDE_FtsE"/>
    <property type="match status" value="1"/>
</dbReference>
<dbReference type="InterPro" id="IPR003439">
    <property type="entry name" value="ABC_transporter-like_ATP-bd"/>
</dbReference>
<dbReference type="InterPro" id="IPR003593">
    <property type="entry name" value="AAA+_ATPase"/>
</dbReference>
<keyword evidence="3 6" id="KW-0067">ATP-binding</keyword>
<evidence type="ECO:0000256" key="2">
    <source>
        <dbReference type="ARBA" id="ARBA00022741"/>
    </source>
</evidence>
<feature type="region of interest" description="Disordered" evidence="4">
    <location>
        <begin position="224"/>
        <end position="251"/>
    </location>
</feature>
<dbReference type="OrthoDB" id="9791546at2"/>
<evidence type="ECO:0000256" key="3">
    <source>
        <dbReference type="ARBA" id="ARBA00022840"/>
    </source>
</evidence>
<accession>A0A229UQN5</accession>
<dbReference type="PANTHER" id="PTHR24220:SF659">
    <property type="entry name" value="TRANSPORTER, PUTATIVE-RELATED"/>
    <property type="match status" value="1"/>
</dbReference>
<comment type="caution">
    <text evidence="6">The sequence shown here is derived from an EMBL/GenBank/DDBJ whole genome shotgun (WGS) entry which is preliminary data.</text>
</comment>
<feature type="domain" description="ABC transporter" evidence="5">
    <location>
        <begin position="2"/>
        <end position="247"/>
    </location>
</feature>
<dbReference type="PROSITE" id="PS50893">
    <property type="entry name" value="ABC_TRANSPORTER_2"/>
    <property type="match status" value="1"/>
</dbReference>
<dbReference type="Gene3D" id="3.40.50.300">
    <property type="entry name" value="P-loop containing nucleotide triphosphate hydrolases"/>
    <property type="match status" value="1"/>
</dbReference>
<keyword evidence="2" id="KW-0547">Nucleotide-binding</keyword>
<dbReference type="SMART" id="SM00382">
    <property type="entry name" value="AAA"/>
    <property type="match status" value="1"/>
</dbReference>
<dbReference type="EMBL" id="NMQW01000023">
    <property type="protein sequence ID" value="OXM85179.1"/>
    <property type="molecule type" value="Genomic_DNA"/>
</dbReference>
<dbReference type="GO" id="GO:0016887">
    <property type="term" value="F:ATP hydrolysis activity"/>
    <property type="evidence" value="ECO:0007669"/>
    <property type="project" value="InterPro"/>
</dbReference>
<dbReference type="GO" id="GO:0022857">
    <property type="term" value="F:transmembrane transporter activity"/>
    <property type="evidence" value="ECO:0007669"/>
    <property type="project" value="TreeGrafter"/>
</dbReference>
<dbReference type="InterPro" id="IPR027417">
    <property type="entry name" value="P-loop_NTPase"/>
</dbReference>
<keyword evidence="1" id="KW-0813">Transport</keyword>
<evidence type="ECO:0000256" key="1">
    <source>
        <dbReference type="ARBA" id="ARBA00022448"/>
    </source>
</evidence>
<reference evidence="6 7" key="1">
    <citation type="submission" date="2017-07" db="EMBL/GenBank/DDBJ databases">
        <title>Genome sequencing and assembly of Paenibacillus rigui.</title>
        <authorList>
            <person name="Mayilraj S."/>
        </authorList>
    </citation>
    <scope>NUCLEOTIDE SEQUENCE [LARGE SCALE GENOMIC DNA]</scope>
    <source>
        <strain evidence="6 7">JCM 16352</strain>
    </source>
</reference>
<dbReference type="SUPFAM" id="SSF52540">
    <property type="entry name" value="P-loop containing nucleoside triphosphate hydrolases"/>
    <property type="match status" value="1"/>
</dbReference>
<evidence type="ECO:0000313" key="6">
    <source>
        <dbReference type="EMBL" id="OXM85179.1"/>
    </source>
</evidence>
<dbReference type="Pfam" id="PF00005">
    <property type="entry name" value="ABC_tran"/>
    <property type="match status" value="1"/>
</dbReference>
<dbReference type="RefSeq" id="WP_094015942.1">
    <property type="nucleotide sequence ID" value="NZ_NMQW01000023.1"/>
</dbReference>
<proteinExistence type="predicted"/>
<keyword evidence="7" id="KW-1185">Reference proteome</keyword>
<dbReference type="GO" id="GO:0005524">
    <property type="term" value="F:ATP binding"/>
    <property type="evidence" value="ECO:0007669"/>
    <property type="project" value="UniProtKB-KW"/>
</dbReference>
<dbReference type="InterPro" id="IPR017911">
    <property type="entry name" value="MacB-like_ATP-bd"/>
</dbReference>
<name>A0A229UQN5_9BACL</name>
<dbReference type="Proteomes" id="UP000215509">
    <property type="component" value="Unassembled WGS sequence"/>
</dbReference>
<organism evidence="6 7">
    <name type="scientific">Paenibacillus rigui</name>
    <dbReference type="NCBI Taxonomy" id="554312"/>
    <lineage>
        <taxon>Bacteria</taxon>
        <taxon>Bacillati</taxon>
        <taxon>Bacillota</taxon>
        <taxon>Bacilli</taxon>
        <taxon>Bacillales</taxon>
        <taxon>Paenibacillaceae</taxon>
        <taxon>Paenibacillus</taxon>
    </lineage>
</organism>
<evidence type="ECO:0000313" key="7">
    <source>
        <dbReference type="Proteomes" id="UP000215509"/>
    </source>
</evidence>
<protein>
    <submittedName>
        <fullName evidence="6">ABC transporter ATP-binding protein</fullName>
    </submittedName>
</protein>